<protein>
    <submittedName>
        <fullName evidence="3">Uncharacterized protein</fullName>
    </submittedName>
</protein>
<dbReference type="EMBL" id="OCNK01000003">
    <property type="protein sequence ID" value="SOE00805.1"/>
    <property type="molecule type" value="Genomic_DNA"/>
</dbReference>
<keyword evidence="2" id="KW-1133">Transmembrane helix</keyword>
<evidence type="ECO:0000256" key="1">
    <source>
        <dbReference type="SAM" id="MobiDB-lite"/>
    </source>
</evidence>
<proteinExistence type="predicted"/>
<evidence type="ECO:0000256" key="2">
    <source>
        <dbReference type="SAM" id="Phobius"/>
    </source>
</evidence>
<organism evidence="3 4">
    <name type="scientific">Blastococcus haudaquaticus</name>
    <dbReference type="NCBI Taxonomy" id="1938745"/>
    <lineage>
        <taxon>Bacteria</taxon>
        <taxon>Bacillati</taxon>
        <taxon>Actinomycetota</taxon>
        <taxon>Actinomycetes</taxon>
        <taxon>Geodermatophilales</taxon>
        <taxon>Geodermatophilaceae</taxon>
        <taxon>Blastococcus</taxon>
    </lineage>
</organism>
<evidence type="ECO:0000313" key="3">
    <source>
        <dbReference type="EMBL" id="SOE00805.1"/>
    </source>
</evidence>
<feature type="region of interest" description="Disordered" evidence="1">
    <location>
        <begin position="214"/>
        <end position="239"/>
    </location>
</feature>
<accession>A0A286GZ44</accession>
<dbReference type="Proteomes" id="UP000219482">
    <property type="component" value="Unassembled WGS sequence"/>
</dbReference>
<name>A0A286GZ44_9ACTN</name>
<sequence length="239" mass="24030">MPVRGPLFRLLSWVGALGAGALAVVGGLGLQGPGLVAVGIAGTLAACTAAGIARDLPRHDRRTVAESAVQAGGWTIGLLLVLAGLATVAGGFVALLALVVGVTVWLGLRAMRSAAGTAGPAPAPGSRPGPAAGAEVFRLPVPPSGTSPAPGSSPIAELSTPALGREWLRSTRALSGRLAPVERQALVRRRQETLDELERRDPAGFARWLAEGPVPGSDPAAYVHARSVHGDPAADTDAA</sequence>
<keyword evidence="4" id="KW-1185">Reference proteome</keyword>
<dbReference type="RefSeq" id="WP_097184488.1">
    <property type="nucleotide sequence ID" value="NZ_OCNK01000003.1"/>
</dbReference>
<feature type="transmembrane region" description="Helical" evidence="2">
    <location>
        <begin position="7"/>
        <end position="28"/>
    </location>
</feature>
<gene>
    <name evidence="3" type="ORF">SAMN06272739_2795</name>
</gene>
<dbReference type="OrthoDB" id="3827100at2"/>
<keyword evidence="2" id="KW-0472">Membrane</keyword>
<feature type="transmembrane region" description="Helical" evidence="2">
    <location>
        <begin position="34"/>
        <end position="52"/>
    </location>
</feature>
<reference evidence="4" key="1">
    <citation type="submission" date="2017-09" db="EMBL/GenBank/DDBJ databases">
        <authorList>
            <person name="Varghese N."/>
            <person name="Submissions S."/>
        </authorList>
    </citation>
    <scope>NUCLEOTIDE SEQUENCE [LARGE SCALE GENOMIC DNA]</scope>
    <source>
        <strain evidence="4">DSM 44270</strain>
    </source>
</reference>
<feature type="region of interest" description="Disordered" evidence="1">
    <location>
        <begin position="116"/>
        <end position="157"/>
    </location>
</feature>
<keyword evidence="2" id="KW-0812">Transmembrane</keyword>
<evidence type="ECO:0000313" key="4">
    <source>
        <dbReference type="Proteomes" id="UP000219482"/>
    </source>
</evidence>
<feature type="transmembrane region" description="Helical" evidence="2">
    <location>
        <begin position="89"/>
        <end position="108"/>
    </location>
</feature>
<dbReference type="AlphaFoldDB" id="A0A286GZ44"/>